<feature type="region of interest" description="Disordered" evidence="1">
    <location>
        <begin position="62"/>
        <end position="85"/>
    </location>
</feature>
<dbReference type="Proteomes" id="UP001054945">
    <property type="component" value="Unassembled WGS sequence"/>
</dbReference>
<feature type="region of interest" description="Disordered" evidence="1">
    <location>
        <begin position="1"/>
        <end position="39"/>
    </location>
</feature>
<comment type="caution">
    <text evidence="2">The sequence shown here is derived from an EMBL/GenBank/DDBJ whole genome shotgun (WGS) entry which is preliminary data.</text>
</comment>
<dbReference type="EMBL" id="BPLR01012216">
    <property type="protein sequence ID" value="GIY52244.1"/>
    <property type="molecule type" value="Genomic_DNA"/>
</dbReference>
<organism evidence="2 3">
    <name type="scientific">Caerostris extrusa</name>
    <name type="common">Bark spider</name>
    <name type="synonym">Caerostris bankana</name>
    <dbReference type="NCBI Taxonomy" id="172846"/>
    <lineage>
        <taxon>Eukaryota</taxon>
        <taxon>Metazoa</taxon>
        <taxon>Ecdysozoa</taxon>
        <taxon>Arthropoda</taxon>
        <taxon>Chelicerata</taxon>
        <taxon>Arachnida</taxon>
        <taxon>Araneae</taxon>
        <taxon>Araneomorphae</taxon>
        <taxon>Entelegynae</taxon>
        <taxon>Araneoidea</taxon>
        <taxon>Araneidae</taxon>
        <taxon>Caerostris</taxon>
    </lineage>
</organism>
<accession>A0AAV4U372</accession>
<name>A0AAV4U372_CAEEX</name>
<proteinExistence type="predicted"/>
<gene>
    <name evidence="2" type="ORF">CEXT_417131</name>
</gene>
<evidence type="ECO:0000313" key="3">
    <source>
        <dbReference type="Proteomes" id="UP001054945"/>
    </source>
</evidence>
<feature type="compositionally biased region" description="Polar residues" evidence="1">
    <location>
        <begin position="75"/>
        <end position="85"/>
    </location>
</feature>
<sequence>MPPENYPPAEKEARRPGNWIRRMTSPENYPPPSYSRTKGTAEVETAAEAMMGSSGTIFTQFADHGTEGETRLHSSKSQTGPVSLG</sequence>
<reference evidence="2 3" key="1">
    <citation type="submission" date="2021-06" db="EMBL/GenBank/DDBJ databases">
        <title>Caerostris extrusa draft genome.</title>
        <authorList>
            <person name="Kono N."/>
            <person name="Arakawa K."/>
        </authorList>
    </citation>
    <scope>NUCLEOTIDE SEQUENCE [LARGE SCALE GENOMIC DNA]</scope>
</reference>
<evidence type="ECO:0000313" key="2">
    <source>
        <dbReference type="EMBL" id="GIY52244.1"/>
    </source>
</evidence>
<evidence type="ECO:0000256" key="1">
    <source>
        <dbReference type="SAM" id="MobiDB-lite"/>
    </source>
</evidence>
<keyword evidence="3" id="KW-1185">Reference proteome</keyword>
<dbReference type="AlphaFoldDB" id="A0AAV4U372"/>
<protein>
    <submittedName>
        <fullName evidence="2">Uncharacterized protein</fullName>
    </submittedName>
</protein>